<dbReference type="InterPro" id="IPR051686">
    <property type="entry name" value="Lipoprotein_DolP"/>
</dbReference>
<sequence length="268" mass="28310">MNKLSKGKFAESSKLSALMIVASLLSMGSAISVIAQTSNANDAKIQAEVTKALNKKQFSGVQSTVSNGVVDLTGSVKVFADKEEADKRVRRIKDVAAVRNDIEVGSGETQVSDQELQQTIIKKISYDRVGYGTTAFNAIGVNVQNGVVTLSGTAYGPVDKSSAVADASYTPGVKDVVDEIQVDPVSPMDDRIRLAVFRAVYGFPSLNKYAIDPAKPIRISVQNGNVTLFGVVDSKADKDAAGIRANGVPGVFSVKNELQVAGQPAENK</sequence>
<proteinExistence type="predicted"/>
<organism evidence="3 4">
    <name type="scientific">Acidisarcina polymorpha</name>
    <dbReference type="NCBI Taxonomy" id="2211140"/>
    <lineage>
        <taxon>Bacteria</taxon>
        <taxon>Pseudomonadati</taxon>
        <taxon>Acidobacteriota</taxon>
        <taxon>Terriglobia</taxon>
        <taxon>Terriglobales</taxon>
        <taxon>Acidobacteriaceae</taxon>
        <taxon>Acidisarcina</taxon>
    </lineage>
</organism>
<dbReference type="PANTHER" id="PTHR34606">
    <property type="entry name" value="BON DOMAIN-CONTAINING PROTEIN"/>
    <property type="match status" value="1"/>
</dbReference>
<dbReference type="PANTHER" id="PTHR34606:SF15">
    <property type="entry name" value="BON DOMAIN-CONTAINING PROTEIN"/>
    <property type="match status" value="1"/>
</dbReference>
<dbReference type="PROSITE" id="PS50914">
    <property type="entry name" value="BON"/>
    <property type="match status" value="3"/>
</dbReference>
<feature type="signal peptide" evidence="1">
    <location>
        <begin position="1"/>
        <end position="35"/>
    </location>
</feature>
<dbReference type="EMBL" id="CP030840">
    <property type="protein sequence ID" value="AXC15186.1"/>
    <property type="molecule type" value="Genomic_DNA"/>
</dbReference>
<feature type="domain" description="BON" evidence="2">
    <location>
        <begin position="112"/>
        <end position="184"/>
    </location>
</feature>
<accession>A0A2Z5G9G0</accession>
<evidence type="ECO:0000256" key="1">
    <source>
        <dbReference type="SAM" id="SignalP"/>
    </source>
</evidence>
<keyword evidence="4" id="KW-1185">Reference proteome</keyword>
<feature type="domain" description="BON" evidence="2">
    <location>
        <begin position="37"/>
        <end position="106"/>
    </location>
</feature>
<dbReference type="Proteomes" id="UP000253606">
    <property type="component" value="Chromosome"/>
</dbReference>
<dbReference type="KEGG" id="abas:ACPOL_5942"/>
<dbReference type="Pfam" id="PF04972">
    <property type="entry name" value="BON"/>
    <property type="match status" value="3"/>
</dbReference>
<evidence type="ECO:0000259" key="2">
    <source>
        <dbReference type="PROSITE" id="PS50914"/>
    </source>
</evidence>
<reference evidence="3 4" key="1">
    <citation type="journal article" date="2018" name="Front. Microbiol.">
        <title>Hydrolytic Capabilities as a Key to Environmental Success: Chitinolytic and Cellulolytic Acidobacteria From Acidic Sub-arctic Soils and Boreal Peatlands.</title>
        <authorList>
            <person name="Belova S.E."/>
            <person name="Ravin N.V."/>
            <person name="Pankratov T.A."/>
            <person name="Rakitin A.L."/>
            <person name="Ivanova A.A."/>
            <person name="Beletsky A.V."/>
            <person name="Mardanov A.V."/>
            <person name="Sinninghe Damste J.S."/>
            <person name="Dedysh S.N."/>
        </authorList>
    </citation>
    <scope>NUCLEOTIDE SEQUENCE [LARGE SCALE GENOMIC DNA]</scope>
    <source>
        <strain evidence="3 4">SBC82</strain>
    </source>
</reference>
<keyword evidence="1" id="KW-0732">Signal</keyword>
<feature type="domain" description="BON" evidence="2">
    <location>
        <begin position="188"/>
        <end position="262"/>
    </location>
</feature>
<dbReference type="AlphaFoldDB" id="A0A2Z5G9G0"/>
<name>A0A2Z5G9G0_9BACT</name>
<evidence type="ECO:0000313" key="3">
    <source>
        <dbReference type="EMBL" id="AXC15186.1"/>
    </source>
</evidence>
<feature type="chain" id="PRO_5016417984" evidence="1">
    <location>
        <begin position="36"/>
        <end position="268"/>
    </location>
</feature>
<dbReference type="RefSeq" id="WP_236657067.1">
    <property type="nucleotide sequence ID" value="NZ_CP030840.1"/>
</dbReference>
<evidence type="ECO:0000313" key="4">
    <source>
        <dbReference type="Proteomes" id="UP000253606"/>
    </source>
</evidence>
<protein>
    <submittedName>
        <fullName evidence="3">Transport-associated protein</fullName>
    </submittedName>
</protein>
<dbReference type="InterPro" id="IPR007055">
    <property type="entry name" value="BON_dom"/>
</dbReference>
<dbReference type="Gene3D" id="3.30.1340.30">
    <property type="match status" value="3"/>
</dbReference>
<gene>
    <name evidence="3" type="ORF">ACPOL_5942</name>
</gene>